<evidence type="ECO:0000313" key="2">
    <source>
        <dbReference type="EMBL" id="MFJ5445170.1"/>
    </source>
</evidence>
<keyword evidence="1" id="KW-0812">Transmembrane</keyword>
<accession>A0ABW8GIG5</accession>
<dbReference type="EMBL" id="JBIWXY010000001">
    <property type="protein sequence ID" value="MFJ5445170.1"/>
    <property type="molecule type" value="Genomic_DNA"/>
</dbReference>
<keyword evidence="1" id="KW-1133">Transmembrane helix</keyword>
<proteinExistence type="predicted"/>
<organism evidence="2 3">
    <name type="scientific">Methylobacillus methanolivorans</name>
    <dbReference type="NCBI Taxonomy" id="1848927"/>
    <lineage>
        <taxon>Bacteria</taxon>
        <taxon>Pseudomonadati</taxon>
        <taxon>Pseudomonadota</taxon>
        <taxon>Betaproteobacteria</taxon>
        <taxon>Nitrosomonadales</taxon>
        <taxon>Methylophilaceae</taxon>
        <taxon>Methylobacillus</taxon>
    </lineage>
</organism>
<comment type="caution">
    <text evidence="2">The sequence shown here is derived from an EMBL/GenBank/DDBJ whole genome shotgun (WGS) entry which is preliminary data.</text>
</comment>
<reference evidence="2 3" key="1">
    <citation type="submission" date="2024-11" db="EMBL/GenBank/DDBJ databases">
        <authorList>
            <person name="Kaparullina E.N."/>
            <person name="Delegan Y.A."/>
            <person name="Doronina N.V."/>
        </authorList>
    </citation>
    <scope>NUCLEOTIDE SEQUENCE [LARGE SCALE GENOMIC DNA]</scope>
    <source>
        <strain evidence="2 3">7sh_L</strain>
    </source>
</reference>
<keyword evidence="1" id="KW-0472">Membrane</keyword>
<dbReference type="RefSeq" id="WP_400879063.1">
    <property type="nucleotide sequence ID" value="NZ_JBIWXY010000001.1"/>
</dbReference>
<name>A0ABW8GIG5_9PROT</name>
<gene>
    <name evidence="2" type="ORF">ACIKP9_02900</name>
</gene>
<protein>
    <submittedName>
        <fullName evidence="2">Uncharacterized protein</fullName>
    </submittedName>
</protein>
<keyword evidence="3" id="KW-1185">Reference proteome</keyword>
<evidence type="ECO:0000256" key="1">
    <source>
        <dbReference type="SAM" id="Phobius"/>
    </source>
</evidence>
<sequence>MLLVGYIFPIIAFLMTDILDDPYVFFIALGFMVLCTAIAMCLNFITDRYIFDIKTVKKEDGSQFRQRFLQRHHHLLRLHQTVDCLSILNLLLSPVMFYYVSYLHGAHVVNIG</sequence>
<feature type="transmembrane region" description="Helical" evidence="1">
    <location>
        <begin position="81"/>
        <end position="100"/>
    </location>
</feature>
<feature type="transmembrane region" description="Helical" evidence="1">
    <location>
        <begin position="23"/>
        <end position="45"/>
    </location>
</feature>
<dbReference type="Proteomes" id="UP001617669">
    <property type="component" value="Unassembled WGS sequence"/>
</dbReference>
<evidence type="ECO:0000313" key="3">
    <source>
        <dbReference type="Proteomes" id="UP001617669"/>
    </source>
</evidence>